<name>A0AA87W368_9BRAD</name>
<sequence length="448" mass="49713">MDLLHTPSVEERWKLSDRCIKTRMETIEAYLDRKHREIGLLNDCLKNPRRLPRPRSVDEVIKTKFQLTAMLHAEHALQDWKATETAWSASACPTSGPFAFSYDYQRADLTVTGPSFYELEHGCISETIYSASGMAAISTLLLASALTFAHGDILVLPGSYGETLELIERFVPSLRLVPLKLPLADAFGRTGTPRILLLDSCISAGAFEAVLHCDGAGLDLLVFDTTCFAGRSGRIRRVLRWAKRCRLPVVMVRSHNKLDSLGAEYGRLGSAVFVSWSEQGAEQRRSMIKRLAVDTSNAVRLLGGAALPAHFPPFVGSDAYWALTKTRVAAILRNGRHAACLFARELASLAAELHFTHGLYVTLRAGRPLDEASARRAAEAMSHDLSRKGHPIRHAGSFGFDFAATEWFHDATTDRYSVRVAVPDLPTRPWNDLAAAIAEWWRSNQCRL</sequence>
<reference evidence="1" key="1">
    <citation type="journal article" date="2014" name="Int. J. Syst. Evol. Microbiol.">
        <title>Complete genome sequence of Corynebacterium casei LMG S-19264T (=DSM 44701T), isolated from a smear-ripened cheese.</title>
        <authorList>
            <consortium name="US DOE Joint Genome Institute (JGI-PGF)"/>
            <person name="Walter F."/>
            <person name="Albersmeier A."/>
            <person name="Kalinowski J."/>
            <person name="Ruckert C."/>
        </authorList>
    </citation>
    <scope>NUCLEOTIDE SEQUENCE</scope>
    <source>
        <strain evidence="1">CGMCC 1.15034</strain>
    </source>
</reference>
<gene>
    <name evidence="1" type="ORF">GCM10010987_26830</name>
</gene>
<comment type="caution">
    <text evidence="1">The sequence shown here is derived from an EMBL/GenBank/DDBJ whole genome shotgun (WGS) entry which is preliminary data.</text>
</comment>
<protein>
    <submittedName>
        <fullName evidence="1">Uncharacterized protein</fullName>
    </submittedName>
</protein>
<reference evidence="1" key="2">
    <citation type="submission" date="2022-12" db="EMBL/GenBank/DDBJ databases">
        <authorList>
            <person name="Sun Q."/>
            <person name="Zhou Y."/>
        </authorList>
    </citation>
    <scope>NUCLEOTIDE SEQUENCE</scope>
    <source>
        <strain evidence="1">CGMCC 1.15034</strain>
    </source>
</reference>
<organism evidence="1 2">
    <name type="scientific">Bradyrhizobium guangdongense</name>
    <dbReference type="NCBI Taxonomy" id="1325090"/>
    <lineage>
        <taxon>Bacteria</taxon>
        <taxon>Pseudomonadati</taxon>
        <taxon>Pseudomonadota</taxon>
        <taxon>Alphaproteobacteria</taxon>
        <taxon>Hyphomicrobiales</taxon>
        <taxon>Nitrobacteraceae</taxon>
        <taxon>Bradyrhizobium</taxon>
    </lineage>
</organism>
<proteinExistence type="predicted"/>
<evidence type="ECO:0000313" key="1">
    <source>
        <dbReference type="EMBL" id="GGI23927.1"/>
    </source>
</evidence>
<dbReference type="AlphaFoldDB" id="A0AA87W368"/>
<dbReference type="Proteomes" id="UP000625079">
    <property type="component" value="Unassembled WGS sequence"/>
</dbReference>
<dbReference type="EMBL" id="BMHC01000004">
    <property type="protein sequence ID" value="GGI23927.1"/>
    <property type="molecule type" value="Genomic_DNA"/>
</dbReference>
<evidence type="ECO:0000313" key="2">
    <source>
        <dbReference type="Proteomes" id="UP000625079"/>
    </source>
</evidence>
<accession>A0AA87W368</accession>